<feature type="signal peptide" evidence="1">
    <location>
        <begin position="1"/>
        <end position="20"/>
    </location>
</feature>
<evidence type="ECO:0000313" key="2">
    <source>
        <dbReference type="EMBL" id="ANP48363.1"/>
    </source>
</evidence>
<dbReference type="EMBL" id="JAGGLP010000013">
    <property type="protein sequence ID" value="MBP2052986.1"/>
    <property type="molecule type" value="Genomic_DNA"/>
</dbReference>
<protein>
    <recommendedName>
        <fullName evidence="6">DUF11 domain-containing protein</fullName>
    </recommendedName>
</protein>
<proteinExistence type="predicted"/>
<dbReference type="Proteomes" id="UP000092659">
    <property type="component" value="Chromosome"/>
</dbReference>
<dbReference type="OrthoDB" id="3854958at2"/>
<dbReference type="RefSeq" id="WP_067299349.1">
    <property type="nucleotide sequence ID" value="NZ_CP016279.1"/>
</dbReference>
<evidence type="ECO:0000313" key="3">
    <source>
        <dbReference type="EMBL" id="MBP2052986.1"/>
    </source>
</evidence>
<name>A0A1B1AP66_9ACTN</name>
<dbReference type="EMBL" id="CP016279">
    <property type="protein sequence ID" value="ANP48363.1"/>
    <property type="molecule type" value="Genomic_DNA"/>
</dbReference>
<gene>
    <name evidence="2" type="ORF">AVL59_01165</name>
    <name evidence="3" type="ORF">J2Z21_005975</name>
</gene>
<evidence type="ECO:0000313" key="5">
    <source>
        <dbReference type="Proteomes" id="UP001519309"/>
    </source>
</evidence>
<dbReference type="AlphaFoldDB" id="A0A1B1AP66"/>
<evidence type="ECO:0000313" key="4">
    <source>
        <dbReference type="Proteomes" id="UP000092659"/>
    </source>
</evidence>
<reference evidence="2 4" key="1">
    <citation type="submission" date="2016-06" db="EMBL/GenBank/DDBJ databases">
        <title>Complete genome sequence of Streptomyces griseochromogenes ATCC 14511, the Blasticidin S producer.</title>
        <authorList>
            <person name="Wu L."/>
        </authorList>
    </citation>
    <scope>NUCLEOTIDE SEQUENCE [LARGE SCALE GENOMIC DNA]</scope>
    <source>
        <strain evidence="2 4">ATCC 14511</strain>
    </source>
</reference>
<keyword evidence="5" id="KW-1185">Reference proteome</keyword>
<reference evidence="3 5" key="2">
    <citation type="submission" date="2021-03" db="EMBL/GenBank/DDBJ databases">
        <title>Genomic Encyclopedia of Type Strains, Phase IV (KMG-IV): sequencing the most valuable type-strain genomes for metagenomic binning, comparative biology and taxonomic classification.</title>
        <authorList>
            <person name="Goeker M."/>
        </authorList>
    </citation>
    <scope>NUCLEOTIDE SEQUENCE [LARGE SCALE GENOMIC DNA]</scope>
    <source>
        <strain evidence="3 5">DSM 40499</strain>
    </source>
</reference>
<accession>A0A1B1AP66</accession>
<feature type="chain" id="PRO_5008519066" description="DUF11 domain-containing protein" evidence="1">
    <location>
        <begin position="21"/>
        <end position="170"/>
    </location>
</feature>
<keyword evidence="1" id="KW-0732">Signal</keyword>
<evidence type="ECO:0008006" key="6">
    <source>
        <dbReference type="Google" id="ProtNLM"/>
    </source>
</evidence>
<evidence type="ECO:0000256" key="1">
    <source>
        <dbReference type="SAM" id="SignalP"/>
    </source>
</evidence>
<dbReference type="Proteomes" id="UP001519309">
    <property type="component" value="Unassembled WGS sequence"/>
</dbReference>
<sequence length="170" mass="16916">MCRVALVAAVCAAGSTPAAADQLRARPHTLAVRPTPHRAADPSHSDLGIVGAGIAGAPVGGITRLRVLIANYGPDDTASTATVTVTVPTGATAIGPYFPSTCTPNANGSTVVCTFAPGLRLLKTATVQIPVLIRAGTTPGSTLSGGKVSVTSPDDTNLGNNTTSYVIEVG</sequence>
<organism evidence="2 4">
    <name type="scientific">Streptomyces griseochromogenes</name>
    <dbReference type="NCBI Taxonomy" id="68214"/>
    <lineage>
        <taxon>Bacteria</taxon>
        <taxon>Bacillati</taxon>
        <taxon>Actinomycetota</taxon>
        <taxon>Actinomycetes</taxon>
        <taxon>Kitasatosporales</taxon>
        <taxon>Streptomycetaceae</taxon>
        <taxon>Streptomyces</taxon>
    </lineage>
</organism>
<dbReference type="KEGG" id="sgs:AVL59_01165"/>